<dbReference type="GO" id="GO:0008234">
    <property type="term" value="F:cysteine-type peptidase activity"/>
    <property type="evidence" value="ECO:0007669"/>
    <property type="project" value="UniProtKB-KW"/>
</dbReference>
<name>A0A3Q9BJK6_9LACT</name>
<dbReference type="Gene3D" id="6.10.250.3150">
    <property type="match status" value="1"/>
</dbReference>
<evidence type="ECO:0000256" key="8">
    <source>
        <dbReference type="SAM" id="SignalP"/>
    </source>
</evidence>
<evidence type="ECO:0000256" key="4">
    <source>
        <dbReference type="ARBA" id="ARBA00022801"/>
    </source>
</evidence>
<dbReference type="OrthoDB" id="1654978at2"/>
<dbReference type="KEGG" id="jeh:EJN90_03840"/>
<dbReference type="PANTHER" id="PTHR47053:SF1">
    <property type="entry name" value="MUREIN DD-ENDOPEPTIDASE MEPH-RELATED"/>
    <property type="match status" value="1"/>
</dbReference>
<dbReference type="InterPro" id="IPR038765">
    <property type="entry name" value="Papain-like_cys_pep_sf"/>
</dbReference>
<evidence type="ECO:0000259" key="9">
    <source>
        <dbReference type="PROSITE" id="PS51935"/>
    </source>
</evidence>
<evidence type="ECO:0000256" key="1">
    <source>
        <dbReference type="ARBA" id="ARBA00007074"/>
    </source>
</evidence>
<evidence type="ECO:0000256" key="7">
    <source>
        <dbReference type="SAM" id="MobiDB-lite"/>
    </source>
</evidence>
<proteinExistence type="inferred from homology"/>
<feature type="chain" id="PRO_5018601693" description="NlpC/P60 domain-containing protein" evidence="8">
    <location>
        <begin position="28"/>
        <end position="445"/>
    </location>
</feature>
<dbReference type="InterPro" id="IPR051202">
    <property type="entry name" value="Peptidase_C40"/>
</dbReference>
<reference evidence="11" key="1">
    <citation type="submission" date="2018-12" db="EMBL/GenBank/DDBJ databases">
        <title>Complete genome sequencing of Jeotgalibaca sp. H21T32.</title>
        <authorList>
            <person name="Bae J.-W."/>
            <person name="Lee S.-Y."/>
        </authorList>
    </citation>
    <scope>NUCLEOTIDE SEQUENCE [LARGE SCALE GENOMIC DNA]</scope>
    <source>
        <strain evidence="11">H21T32</strain>
    </source>
</reference>
<dbReference type="EMBL" id="CP034465">
    <property type="protein sequence ID" value="AZP03871.1"/>
    <property type="molecule type" value="Genomic_DNA"/>
</dbReference>
<keyword evidence="4" id="KW-0378">Hydrolase</keyword>
<evidence type="ECO:0000313" key="10">
    <source>
        <dbReference type="EMBL" id="AZP03871.1"/>
    </source>
</evidence>
<evidence type="ECO:0000256" key="5">
    <source>
        <dbReference type="ARBA" id="ARBA00022807"/>
    </source>
</evidence>
<feature type="compositionally biased region" description="Basic and acidic residues" evidence="7">
    <location>
        <begin position="208"/>
        <end position="233"/>
    </location>
</feature>
<protein>
    <recommendedName>
        <fullName evidence="9">NlpC/P60 domain-containing protein</fullName>
    </recommendedName>
</protein>
<dbReference type="InterPro" id="IPR000064">
    <property type="entry name" value="NLP_P60_dom"/>
</dbReference>
<dbReference type="InterPro" id="IPR057309">
    <property type="entry name" value="PcsB_CC"/>
</dbReference>
<keyword evidence="6" id="KW-0175">Coiled coil</keyword>
<dbReference type="RefSeq" id="WP_126108953.1">
    <property type="nucleotide sequence ID" value="NZ_CP034465.1"/>
</dbReference>
<dbReference type="Pfam" id="PF24568">
    <property type="entry name" value="CC_PcsB"/>
    <property type="match status" value="1"/>
</dbReference>
<feature type="region of interest" description="Disordered" evidence="7">
    <location>
        <begin position="268"/>
        <end position="325"/>
    </location>
</feature>
<keyword evidence="2" id="KW-0645">Protease</keyword>
<dbReference type="Proteomes" id="UP000273326">
    <property type="component" value="Chromosome"/>
</dbReference>
<dbReference type="SUPFAM" id="SSF54001">
    <property type="entry name" value="Cysteine proteinases"/>
    <property type="match status" value="1"/>
</dbReference>
<keyword evidence="3 8" id="KW-0732">Signal</keyword>
<dbReference type="AlphaFoldDB" id="A0A3Q9BJK6"/>
<feature type="coiled-coil region" evidence="6">
    <location>
        <begin position="27"/>
        <end position="103"/>
    </location>
</feature>
<feature type="signal peptide" evidence="8">
    <location>
        <begin position="1"/>
        <end position="27"/>
    </location>
</feature>
<sequence length="445" mass="48014">MKKKLATLILTSSILSATFVAPYAASADELTDKIEEQEQKVNELSNRVDSAAAVLAEVQAEITAAEDRASELLNQRLATNEEIDLLKEEIAQLQQIIDQREGQLKEQARSVQVNGSNTNYMNFIFASESLTDLISRVDVVTTMVSANKDLVEQQVQDQQAVEDKKVESEEKLNDIMSMTYELEELKGQLEVKNIEQESALAALSAEKATAEEDRQRSIAEKEEADRRAAEEAERQRLAEEAAIAAAEAALLAEAEAAKAAEEAAQESVVEVASNQTPTVTAPTQTNNTTNTTVNTEVTTEVSQPSAPAPSTPVEKVEEKPAAPTISAPTGDVVSVAYKYLGVPYVWGGKTPSGFDCSGFTAYVFREAYGIEIGGWTGPQQYAGTQISVSQAQAGDLLFWGPKGSPYHVAIALGNGQYIHAPDEGGVVEVNSTQYFTPSFAVRVAR</sequence>
<keyword evidence="5" id="KW-0788">Thiol protease</keyword>
<accession>A0A3Q9BJK6</accession>
<evidence type="ECO:0000256" key="3">
    <source>
        <dbReference type="ARBA" id="ARBA00022729"/>
    </source>
</evidence>
<dbReference type="GO" id="GO:0006508">
    <property type="term" value="P:proteolysis"/>
    <property type="evidence" value="ECO:0007669"/>
    <property type="project" value="UniProtKB-KW"/>
</dbReference>
<keyword evidence="11" id="KW-1185">Reference proteome</keyword>
<feature type="compositionally biased region" description="Low complexity" evidence="7">
    <location>
        <begin position="274"/>
        <end position="301"/>
    </location>
</feature>
<organism evidence="10 11">
    <name type="scientific">Jeotgalibaca ciconiae</name>
    <dbReference type="NCBI Taxonomy" id="2496265"/>
    <lineage>
        <taxon>Bacteria</taxon>
        <taxon>Bacillati</taxon>
        <taxon>Bacillota</taxon>
        <taxon>Bacilli</taxon>
        <taxon>Lactobacillales</taxon>
        <taxon>Carnobacteriaceae</taxon>
        <taxon>Jeotgalibaca</taxon>
    </lineage>
</organism>
<dbReference type="Pfam" id="PF00877">
    <property type="entry name" value="NLPC_P60"/>
    <property type="match status" value="1"/>
</dbReference>
<comment type="similarity">
    <text evidence="1">Belongs to the peptidase C40 family.</text>
</comment>
<evidence type="ECO:0000256" key="6">
    <source>
        <dbReference type="SAM" id="Coils"/>
    </source>
</evidence>
<feature type="region of interest" description="Disordered" evidence="7">
    <location>
        <begin position="205"/>
        <end position="233"/>
    </location>
</feature>
<dbReference type="PANTHER" id="PTHR47053">
    <property type="entry name" value="MUREIN DD-ENDOPEPTIDASE MEPH-RELATED"/>
    <property type="match status" value="1"/>
</dbReference>
<feature type="domain" description="NlpC/P60" evidence="9">
    <location>
        <begin position="326"/>
        <end position="445"/>
    </location>
</feature>
<evidence type="ECO:0000256" key="2">
    <source>
        <dbReference type="ARBA" id="ARBA00022670"/>
    </source>
</evidence>
<evidence type="ECO:0000313" key="11">
    <source>
        <dbReference type="Proteomes" id="UP000273326"/>
    </source>
</evidence>
<dbReference type="Gene3D" id="3.90.1720.10">
    <property type="entry name" value="endopeptidase domain like (from Nostoc punctiforme)"/>
    <property type="match status" value="1"/>
</dbReference>
<dbReference type="PROSITE" id="PS51935">
    <property type="entry name" value="NLPC_P60"/>
    <property type="match status" value="1"/>
</dbReference>
<gene>
    <name evidence="10" type="ORF">EJN90_03840</name>
</gene>